<keyword evidence="3" id="KW-1185">Reference proteome</keyword>
<evidence type="ECO:0000313" key="3">
    <source>
        <dbReference type="Proteomes" id="UP000030655"/>
    </source>
</evidence>
<name>A0A059EY78_9MICR</name>
<dbReference type="HOGENOM" id="CLU_1937614_0_0_1"/>
<dbReference type="OrthoDB" id="2187199at2759"/>
<proteinExistence type="predicted"/>
<reference evidence="3" key="1">
    <citation type="submission" date="2013-02" db="EMBL/GenBank/DDBJ databases">
        <authorList>
            <consortium name="The Broad Institute Genome Sequencing Platform"/>
            <person name="Cuomo C."/>
            <person name="Becnel J."/>
            <person name="Sanscrainte N."/>
            <person name="Walker B."/>
            <person name="Young S.K."/>
            <person name="Zeng Q."/>
            <person name="Gargeya S."/>
            <person name="Fitzgerald M."/>
            <person name="Haas B."/>
            <person name="Abouelleil A."/>
            <person name="Alvarado L."/>
            <person name="Arachchi H.M."/>
            <person name="Berlin A.M."/>
            <person name="Chapman S.B."/>
            <person name="Dewar J."/>
            <person name="Goldberg J."/>
            <person name="Griggs A."/>
            <person name="Gujja S."/>
            <person name="Hansen M."/>
            <person name="Howarth C."/>
            <person name="Imamovic A."/>
            <person name="Larimer J."/>
            <person name="McCowan C."/>
            <person name="Murphy C."/>
            <person name="Neiman D."/>
            <person name="Pearson M."/>
            <person name="Priest M."/>
            <person name="Roberts A."/>
            <person name="Saif S."/>
            <person name="Shea T."/>
            <person name="Sisk P."/>
            <person name="Sykes S."/>
            <person name="Wortman J."/>
            <person name="Nusbaum C."/>
            <person name="Birren B."/>
        </authorList>
    </citation>
    <scope>NUCLEOTIDE SEQUENCE [LARGE SCALE GENOMIC DNA]</scope>
    <source>
        <strain evidence="3">PRA339</strain>
    </source>
</reference>
<organism evidence="2 3">
    <name type="scientific">Anncaliia algerae PRA339</name>
    <dbReference type="NCBI Taxonomy" id="1288291"/>
    <lineage>
        <taxon>Eukaryota</taxon>
        <taxon>Fungi</taxon>
        <taxon>Fungi incertae sedis</taxon>
        <taxon>Microsporidia</taxon>
        <taxon>Tubulinosematoidea</taxon>
        <taxon>Tubulinosematidae</taxon>
        <taxon>Anncaliia</taxon>
    </lineage>
</organism>
<evidence type="ECO:0000313" key="2">
    <source>
        <dbReference type="EMBL" id="KCZ79988.1"/>
    </source>
</evidence>
<reference evidence="2 3" key="2">
    <citation type="submission" date="2014-03" db="EMBL/GenBank/DDBJ databases">
        <title>The Genome Sequence of Anncaliia algerae insect isolate PRA339.</title>
        <authorList>
            <consortium name="The Broad Institute Genome Sequencing Platform"/>
            <consortium name="The Broad Institute Genome Sequencing Center for Infectious Disease"/>
            <person name="Cuomo C."/>
            <person name="Becnel J."/>
            <person name="Sanscrainte N."/>
            <person name="Walker B."/>
            <person name="Young S.K."/>
            <person name="Zeng Q."/>
            <person name="Gargeya S."/>
            <person name="Fitzgerald M."/>
            <person name="Haas B."/>
            <person name="Abouelleil A."/>
            <person name="Alvarado L."/>
            <person name="Arachchi H.M."/>
            <person name="Berlin A.M."/>
            <person name="Chapman S.B."/>
            <person name="Dewar J."/>
            <person name="Goldberg J."/>
            <person name="Griggs A."/>
            <person name="Gujja S."/>
            <person name="Hansen M."/>
            <person name="Howarth C."/>
            <person name="Imamovic A."/>
            <person name="Larimer J."/>
            <person name="McCowan C."/>
            <person name="Murphy C."/>
            <person name="Neiman D."/>
            <person name="Pearson M."/>
            <person name="Priest M."/>
            <person name="Roberts A."/>
            <person name="Saif S."/>
            <person name="Shea T."/>
            <person name="Sisk P."/>
            <person name="Sykes S."/>
            <person name="Wortman J."/>
            <person name="Nusbaum C."/>
            <person name="Birren B."/>
        </authorList>
    </citation>
    <scope>NUCLEOTIDE SEQUENCE [LARGE SCALE GENOMIC DNA]</scope>
    <source>
        <strain evidence="2 3">PRA339</strain>
    </source>
</reference>
<dbReference type="EMBL" id="KK365212">
    <property type="protein sequence ID" value="KCZ79988.1"/>
    <property type="molecule type" value="Genomic_DNA"/>
</dbReference>
<dbReference type="VEuPathDB" id="MicrosporidiaDB:H312_02609"/>
<gene>
    <name evidence="2" type="ORF">H312_02609</name>
</gene>
<keyword evidence="1" id="KW-1133">Transmembrane helix</keyword>
<keyword evidence="1" id="KW-0472">Membrane</keyword>
<feature type="transmembrane region" description="Helical" evidence="1">
    <location>
        <begin position="6"/>
        <end position="23"/>
    </location>
</feature>
<evidence type="ECO:0000256" key="1">
    <source>
        <dbReference type="SAM" id="Phobius"/>
    </source>
</evidence>
<keyword evidence="1" id="KW-0812">Transmembrane</keyword>
<dbReference type="Proteomes" id="UP000030655">
    <property type="component" value="Unassembled WGS sequence"/>
</dbReference>
<sequence>MNKIYLFLIALTIPFYIQNKYALMRQIKHLTKNKEAEKLTHKVCHNEVIINIFLNRKSNRINLRNMLNTLFNRKSKELIRTMKIPTDSICNNSVDAIRNNGYSLFKSIRLTKILNNDQKTCGFIEENMHK</sequence>
<dbReference type="AlphaFoldDB" id="A0A059EY78"/>
<accession>A0A059EY78</accession>
<protein>
    <submittedName>
        <fullName evidence="2">Uncharacterized protein</fullName>
    </submittedName>
</protein>